<reference evidence="1" key="1">
    <citation type="submission" date="2021-06" db="EMBL/GenBank/DDBJ databases">
        <title>Parelaphostrongylus tenuis whole genome reference sequence.</title>
        <authorList>
            <person name="Garwood T.J."/>
            <person name="Larsen P.A."/>
            <person name="Fountain-Jones N.M."/>
            <person name="Garbe J.R."/>
            <person name="Macchietto M.G."/>
            <person name="Kania S.A."/>
            <person name="Gerhold R.W."/>
            <person name="Richards J.E."/>
            <person name="Wolf T.M."/>
        </authorList>
    </citation>
    <scope>NUCLEOTIDE SEQUENCE</scope>
    <source>
        <strain evidence="1">MNPRO001-30</strain>
        <tissue evidence="1">Meninges</tissue>
    </source>
</reference>
<accession>A0AAD5MEW5</accession>
<protein>
    <submittedName>
        <fullName evidence="1">Uncharacterized protein</fullName>
    </submittedName>
</protein>
<evidence type="ECO:0000313" key="1">
    <source>
        <dbReference type="EMBL" id="KAJ1347767.1"/>
    </source>
</evidence>
<dbReference type="AlphaFoldDB" id="A0AAD5MEW5"/>
<keyword evidence="2" id="KW-1185">Reference proteome</keyword>
<evidence type="ECO:0000313" key="2">
    <source>
        <dbReference type="Proteomes" id="UP001196413"/>
    </source>
</evidence>
<gene>
    <name evidence="1" type="ORF">KIN20_002918</name>
</gene>
<sequence length="70" mass="7992">MFRCRQSQTNDPRRDQVCISNAECPYQQVCRRVGGVSLCVDVVASTDPSAMLNIHRKVVKFVQDLLFSKF</sequence>
<proteinExistence type="predicted"/>
<comment type="caution">
    <text evidence="1">The sequence shown here is derived from an EMBL/GenBank/DDBJ whole genome shotgun (WGS) entry which is preliminary data.</text>
</comment>
<dbReference type="Proteomes" id="UP001196413">
    <property type="component" value="Unassembled WGS sequence"/>
</dbReference>
<name>A0AAD5MEW5_PARTN</name>
<organism evidence="1 2">
    <name type="scientific">Parelaphostrongylus tenuis</name>
    <name type="common">Meningeal worm</name>
    <dbReference type="NCBI Taxonomy" id="148309"/>
    <lineage>
        <taxon>Eukaryota</taxon>
        <taxon>Metazoa</taxon>
        <taxon>Ecdysozoa</taxon>
        <taxon>Nematoda</taxon>
        <taxon>Chromadorea</taxon>
        <taxon>Rhabditida</taxon>
        <taxon>Rhabditina</taxon>
        <taxon>Rhabditomorpha</taxon>
        <taxon>Strongyloidea</taxon>
        <taxon>Metastrongylidae</taxon>
        <taxon>Parelaphostrongylus</taxon>
    </lineage>
</organism>
<dbReference type="EMBL" id="JAHQIW010000381">
    <property type="protein sequence ID" value="KAJ1347767.1"/>
    <property type="molecule type" value="Genomic_DNA"/>
</dbReference>